<name>A0A2I0KFK1_PUNGR</name>
<feature type="domain" description="Reverse transcriptase Ty1/copia-type" evidence="3">
    <location>
        <begin position="421"/>
        <end position="506"/>
    </location>
</feature>
<dbReference type="InterPro" id="IPR043502">
    <property type="entry name" value="DNA/RNA_pol_sf"/>
</dbReference>
<dbReference type="Pfam" id="PF14223">
    <property type="entry name" value="Retrotran_gag_2"/>
    <property type="match status" value="1"/>
</dbReference>
<feature type="region of interest" description="Disordered" evidence="1">
    <location>
        <begin position="1152"/>
        <end position="1173"/>
    </location>
</feature>
<keyword evidence="2" id="KW-0472">Membrane</keyword>
<proteinExistence type="predicted"/>
<dbReference type="PANTHER" id="PTHR47481:SF31">
    <property type="entry name" value="OS01G0873500 PROTEIN"/>
    <property type="match status" value="1"/>
</dbReference>
<evidence type="ECO:0000259" key="3">
    <source>
        <dbReference type="Pfam" id="PF07727"/>
    </source>
</evidence>
<dbReference type="Pfam" id="PF03140">
    <property type="entry name" value="DUF247"/>
    <property type="match status" value="1"/>
</dbReference>
<accession>A0A2I0KFK1</accession>
<feature type="transmembrane region" description="Helical" evidence="2">
    <location>
        <begin position="407"/>
        <end position="430"/>
    </location>
</feature>
<feature type="transmembrane region" description="Helical" evidence="2">
    <location>
        <begin position="551"/>
        <end position="572"/>
    </location>
</feature>
<dbReference type="Pfam" id="PF07727">
    <property type="entry name" value="RVT_2"/>
    <property type="match status" value="1"/>
</dbReference>
<evidence type="ECO:0000256" key="2">
    <source>
        <dbReference type="SAM" id="Phobius"/>
    </source>
</evidence>
<feature type="compositionally biased region" description="Gly residues" evidence="1">
    <location>
        <begin position="244"/>
        <end position="259"/>
    </location>
</feature>
<evidence type="ECO:0000313" key="4">
    <source>
        <dbReference type="EMBL" id="PKI67279.1"/>
    </source>
</evidence>
<keyword evidence="2" id="KW-0812">Transmembrane</keyword>
<sequence>MTPLLATYGLLDHVEGRATAPSKTITRDDGVVAPNPDYLRWESRDIFALTCVMLAVTEEIGVSLLAAKTSQEAWTSLATSFLTQTAAQEDLLDQQWRDLKKGSQPMGKFIETVKEQALCYAQIGKPNTPTEINRRIYTGLGPNWEPIVLAQSERMLTMSTDELQSLLVGHEERRLYAQGPQPNVPTTGAPLSSLLGAGPKKALYTEGRKSGNGGKKNSGKNNSGKGKSFGGKGGEGSGDFSDRGAGGGWTGNPNFGGGSVEQRRQGQVGQHNSSQYNSGPTRDPRLNLACFGPPVNFGPFNSGRPNPAYNTARGPAPFGNSAFRPNSMIICQLCNRPGHTALSRQYSGAQAHLAHGVSPRIHDPDWYMDSRATHHVTSDLSNLNIHDDTSHSDHIFVGDGQVGLSRWMLVSPLLALHLLLGSNYLVYLLVYVDDIILTGTPGAPFHSIITALQREFAMKDLGPLHFFLGMEAHTNDTRLYLTQSKYIHDILACTSILECKPISSPVSSGSRLSLHDGDPFQDPSLYRSVVGSLQYLSLTRPDIAYAALSRLFMAFLMLIGLVTLMIVALSVASLSSLAPIPSLGAPKSRGQSPGQVLSLSTRVSPMPLTRFYGSSLYFGNLGFHSVTLRLFAKRVNKGFMNGPEFDDLTEKLEKLDPYIRASYHKFLELNQDVLAWTMAVDGLFLFDFLCRSGIDKDFLKSSEHLKFLADSSRRKQAEDAIMRDVMMLENQMPIFVLEKLLTLEYPGNGKIVKESFQQILKERECRVEIPDDIFIEENEDVQGMKNQNFNAKAKKGFFRISEIRTANSVAMSFLECVGNNPVTGQMMKPHVELIIGLMELPVSDMTSSLSAARAKPPVTSQNPTTTSLSKASIKFNTTDYIKSIHFDKGTAMFFLPIIKLGVNSEVINRNLIAYETMANMSSLMFARYIELMDGIIDTEDDVKLLVKNKIIQRGLRKPGVGSNRTNGRRKSHMTLLIAVGSVELPGHVRPRLTYPIRVVFHINTTRSEAVSRNETRFRTRIARARKPDVWTGPGGLNSANRLEGALDLRVRSGVRRPGRIAEDWAACEGTGPRARKLAAGSAGPREALGRGGLWASNGLGRTGWTYAFRVEFQARRNGSGRLGRIASAGLGWADSTGLNLHKPKRWAELVRERGPEKTKKGGEGGFDGRERRFPPLGAAATVQEGTGGGSEHRLGCAMLETGVTRLGPLNRLKSGEIERRKWRGFVRGSVADRLGRKTESERVRLGVDFARDSPRSRAGAAGFLCENRARESGKVARERAREASGGVSSEPKRAVACQANLSAVAGGRGGWATAACRRWQRDKSNDGTRPCISVKMGLGPVEYWRWDLALQNSDDGTRPCRKVNVGLDPAEKQRCDSALQNSEDATRPCRRVKMGFGPA</sequence>
<dbReference type="InterPro" id="IPR004158">
    <property type="entry name" value="DUF247_pln"/>
</dbReference>
<keyword evidence="5" id="KW-1185">Reference proteome</keyword>
<gene>
    <name evidence="4" type="ORF">CRG98_012296</name>
</gene>
<evidence type="ECO:0000313" key="5">
    <source>
        <dbReference type="Proteomes" id="UP000233551"/>
    </source>
</evidence>
<feature type="compositionally biased region" description="Polar residues" evidence="1">
    <location>
        <begin position="180"/>
        <end position="190"/>
    </location>
</feature>
<feature type="region of interest" description="Disordered" evidence="1">
    <location>
        <begin position="177"/>
        <end position="288"/>
    </location>
</feature>
<dbReference type="Proteomes" id="UP000233551">
    <property type="component" value="Unassembled WGS sequence"/>
</dbReference>
<comment type="caution">
    <text evidence="4">The sequence shown here is derived from an EMBL/GenBank/DDBJ whole genome shotgun (WGS) entry which is preliminary data.</text>
</comment>
<evidence type="ECO:0000256" key="1">
    <source>
        <dbReference type="SAM" id="MobiDB-lite"/>
    </source>
</evidence>
<dbReference type="InterPro" id="IPR013103">
    <property type="entry name" value="RVT_2"/>
</dbReference>
<keyword evidence="2" id="KW-1133">Transmembrane helix</keyword>
<dbReference type="PANTHER" id="PTHR47481">
    <property type="match status" value="1"/>
</dbReference>
<protein>
    <recommendedName>
        <fullName evidence="3">Reverse transcriptase Ty1/copia-type domain-containing protein</fullName>
    </recommendedName>
</protein>
<dbReference type="EMBL" id="PGOL01000621">
    <property type="protein sequence ID" value="PKI67279.1"/>
    <property type="molecule type" value="Genomic_DNA"/>
</dbReference>
<organism evidence="4 5">
    <name type="scientific">Punica granatum</name>
    <name type="common">Pomegranate</name>
    <dbReference type="NCBI Taxonomy" id="22663"/>
    <lineage>
        <taxon>Eukaryota</taxon>
        <taxon>Viridiplantae</taxon>
        <taxon>Streptophyta</taxon>
        <taxon>Embryophyta</taxon>
        <taxon>Tracheophyta</taxon>
        <taxon>Spermatophyta</taxon>
        <taxon>Magnoliopsida</taxon>
        <taxon>eudicotyledons</taxon>
        <taxon>Gunneridae</taxon>
        <taxon>Pentapetalae</taxon>
        <taxon>rosids</taxon>
        <taxon>malvids</taxon>
        <taxon>Myrtales</taxon>
        <taxon>Lythraceae</taxon>
        <taxon>Punica</taxon>
    </lineage>
</organism>
<feature type="compositionally biased region" description="Gly residues" evidence="1">
    <location>
        <begin position="227"/>
        <end position="237"/>
    </location>
</feature>
<feature type="compositionally biased region" description="Polar residues" evidence="1">
    <location>
        <begin position="265"/>
        <end position="280"/>
    </location>
</feature>
<dbReference type="SUPFAM" id="SSF56672">
    <property type="entry name" value="DNA/RNA polymerases"/>
    <property type="match status" value="1"/>
</dbReference>
<reference evidence="4 5" key="1">
    <citation type="submission" date="2017-11" db="EMBL/GenBank/DDBJ databases">
        <title>De-novo sequencing of pomegranate (Punica granatum L.) genome.</title>
        <authorList>
            <person name="Akparov Z."/>
            <person name="Amiraslanov A."/>
            <person name="Hajiyeva S."/>
            <person name="Abbasov M."/>
            <person name="Kaur K."/>
            <person name="Hamwieh A."/>
            <person name="Solovyev V."/>
            <person name="Salamov A."/>
            <person name="Braich B."/>
            <person name="Kosarev P."/>
            <person name="Mahmoud A."/>
            <person name="Hajiyev E."/>
            <person name="Babayeva S."/>
            <person name="Izzatullayeva V."/>
            <person name="Mammadov A."/>
            <person name="Mammadov A."/>
            <person name="Sharifova S."/>
            <person name="Ojaghi J."/>
            <person name="Eynullazada K."/>
            <person name="Bayramov B."/>
            <person name="Abdulazimova A."/>
            <person name="Shahmuradov I."/>
        </authorList>
    </citation>
    <scope>NUCLEOTIDE SEQUENCE [LARGE SCALE GENOMIC DNA]</scope>
    <source>
        <strain evidence="5">cv. AG2017</strain>
        <tissue evidence="4">Leaf</tissue>
    </source>
</reference>